<dbReference type="Pfam" id="PF00672">
    <property type="entry name" value="HAMP"/>
    <property type="match status" value="1"/>
</dbReference>
<evidence type="ECO:0000256" key="3">
    <source>
        <dbReference type="ARBA" id="ARBA00023136"/>
    </source>
</evidence>
<reference evidence="10" key="1">
    <citation type="submission" date="2021-03" db="EMBL/GenBank/DDBJ databases">
        <title>Antimicrobial resistance genes in bacteria isolated from Japanese honey, and their potential for conferring macrolide and lincosamide resistance in the American foulbrood pathogen Paenibacillus larvae.</title>
        <authorList>
            <person name="Okamoto M."/>
            <person name="Kumagai M."/>
            <person name="Kanamori H."/>
            <person name="Takamatsu D."/>
        </authorList>
    </citation>
    <scope>NUCLEOTIDE SEQUENCE</scope>
    <source>
        <strain evidence="10">J41TS4</strain>
    </source>
</reference>
<dbReference type="Gene3D" id="6.10.340.10">
    <property type="match status" value="1"/>
</dbReference>
<dbReference type="PROSITE" id="PS50885">
    <property type="entry name" value="HAMP"/>
    <property type="match status" value="1"/>
</dbReference>
<dbReference type="GO" id="GO:0007165">
    <property type="term" value="P:signal transduction"/>
    <property type="evidence" value="ECO:0007669"/>
    <property type="project" value="UniProtKB-KW"/>
</dbReference>
<comment type="caution">
    <text evidence="10">The sequence shown here is derived from an EMBL/GenBank/DDBJ whole genome shotgun (WGS) entry which is preliminary data.</text>
</comment>
<comment type="subcellular location">
    <subcellularLocation>
        <location evidence="1">Cell membrane</location>
    </subcellularLocation>
</comment>
<dbReference type="EMBL" id="BORS01000014">
    <property type="protein sequence ID" value="GIO44020.1"/>
    <property type="molecule type" value="Genomic_DNA"/>
</dbReference>
<feature type="domain" description="HAMP" evidence="9">
    <location>
        <begin position="348"/>
        <end position="394"/>
    </location>
</feature>
<keyword evidence="7" id="KW-1133">Transmembrane helix</keyword>
<evidence type="ECO:0000256" key="1">
    <source>
        <dbReference type="ARBA" id="ARBA00004236"/>
    </source>
</evidence>
<feature type="transmembrane region" description="Helical" evidence="7">
    <location>
        <begin position="12"/>
        <end position="32"/>
    </location>
</feature>
<proteinExistence type="inferred from homology"/>
<evidence type="ECO:0000256" key="4">
    <source>
        <dbReference type="ARBA" id="ARBA00023224"/>
    </source>
</evidence>
<evidence type="ECO:0000256" key="5">
    <source>
        <dbReference type="ARBA" id="ARBA00029447"/>
    </source>
</evidence>
<evidence type="ECO:0000259" key="8">
    <source>
        <dbReference type="PROSITE" id="PS50111"/>
    </source>
</evidence>
<dbReference type="PANTHER" id="PTHR32089">
    <property type="entry name" value="METHYL-ACCEPTING CHEMOTAXIS PROTEIN MCPB"/>
    <property type="match status" value="1"/>
</dbReference>
<evidence type="ECO:0000256" key="6">
    <source>
        <dbReference type="PROSITE-ProRule" id="PRU00284"/>
    </source>
</evidence>
<evidence type="ECO:0000313" key="10">
    <source>
        <dbReference type="EMBL" id="GIO44020.1"/>
    </source>
</evidence>
<dbReference type="CDD" id="cd11386">
    <property type="entry name" value="MCP_signal"/>
    <property type="match status" value="1"/>
</dbReference>
<sequence length="699" mass="75378">MFKWFRNQKVIVKFIALSTVILVAAFTVLISWNLTLLNKVSMDLGMLEAQNTGQNFADNHTKIVQNTVASLASLRSTFLDEVSQGNPDRQRMVRLLGSLLNDNDSVSSIFTVWEPNAYGKDLDYTADPLYAVNGGRMATLAIRFDDGQIMPVPFGGLDTFTAYEQAKSEKQAIVMEPYNASTEDGNSELLTMIVLPVLDQDGQFLGVIGGAFLLDTFQQSAEQEHPLGGNVSLLSQGGLYIANGENAEDAGNSFLASEHNHQVFEKVQQGQLVHQSIDASGTAIIRAFKPIPIIDDELWYVQTAIPKSEILKAYTANRNESVVIGIVALLLLGAGIWLLARIIVISNIQRMVHALQGMAKGDLTQTVDIRAKDEFGQMAVHLNEASTNLRHMLKQTSEIALTVSATSEQLTSSAEQTALAAQTISESMEMAAEGMQEQHSEASQAASMMQEMTESVGRVSTSAEAVSVSAEDVIRQTEHGNQVVQRAVGEMNMISTSMEASNEAMKRLGMRSGEIESLVGLISGISNQTKILALNASVEAARAGEQGRGFAVVAAEIRKLAEQTKDAVDLVQAGISEISADTEQAEQLIDRTALEVEKGLISVTESGRLFSSIMEEMKLVGIRAQEVSSEVHDMSTGALRVAEAVELVSGITEKSTSQTAQAAAASEQQLSTMQEISAAAAHLSTLVQELTVKMALFKV</sequence>
<dbReference type="SMART" id="SM00304">
    <property type="entry name" value="HAMP"/>
    <property type="match status" value="1"/>
</dbReference>
<dbReference type="Gene3D" id="3.30.450.20">
    <property type="entry name" value="PAS domain"/>
    <property type="match status" value="1"/>
</dbReference>
<dbReference type="AlphaFoldDB" id="A0A920CM21"/>
<dbReference type="PROSITE" id="PS50111">
    <property type="entry name" value="CHEMOTAXIS_TRANSDUC_2"/>
    <property type="match status" value="1"/>
</dbReference>
<organism evidence="10 11">
    <name type="scientific">Paenibacillus apis</name>
    <dbReference type="NCBI Taxonomy" id="1792174"/>
    <lineage>
        <taxon>Bacteria</taxon>
        <taxon>Bacillati</taxon>
        <taxon>Bacillota</taxon>
        <taxon>Bacilli</taxon>
        <taxon>Bacillales</taxon>
        <taxon>Paenibacillaceae</taxon>
        <taxon>Paenibacillus</taxon>
    </lineage>
</organism>
<dbReference type="InterPro" id="IPR003660">
    <property type="entry name" value="HAMP_dom"/>
</dbReference>
<evidence type="ECO:0000256" key="2">
    <source>
        <dbReference type="ARBA" id="ARBA00022475"/>
    </source>
</evidence>
<gene>
    <name evidence="10" type="ORF">J41TS4_37780</name>
</gene>
<dbReference type="Pfam" id="PF00015">
    <property type="entry name" value="MCPsignal"/>
    <property type="match status" value="1"/>
</dbReference>
<keyword evidence="4 6" id="KW-0807">Transducer</keyword>
<comment type="similarity">
    <text evidence="5">Belongs to the methyl-accepting chemotaxis (MCP) protein family.</text>
</comment>
<dbReference type="Gene3D" id="1.10.287.950">
    <property type="entry name" value="Methyl-accepting chemotaxis protein"/>
    <property type="match status" value="1"/>
</dbReference>
<dbReference type="CDD" id="cd12913">
    <property type="entry name" value="PDC1_MCP_like"/>
    <property type="match status" value="1"/>
</dbReference>
<dbReference type="RefSeq" id="WP_301629507.1">
    <property type="nucleotide sequence ID" value="NZ_BORS01000014.1"/>
</dbReference>
<evidence type="ECO:0000256" key="7">
    <source>
        <dbReference type="SAM" id="Phobius"/>
    </source>
</evidence>
<keyword evidence="2" id="KW-1003">Cell membrane</keyword>
<protein>
    <submittedName>
        <fullName evidence="10">Methyl-accepting chemotaxis protein</fullName>
    </submittedName>
</protein>
<dbReference type="SUPFAM" id="SSF58104">
    <property type="entry name" value="Methyl-accepting chemotaxis protein (MCP) signaling domain"/>
    <property type="match status" value="1"/>
</dbReference>
<dbReference type="GO" id="GO:0005886">
    <property type="term" value="C:plasma membrane"/>
    <property type="evidence" value="ECO:0007669"/>
    <property type="project" value="UniProtKB-SubCell"/>
</dbReference>
<dbReference type="Proteomes" id="UP000678895">
    <property type="component" value="Unassembled WGS sequence"/>
</dbReference>
<keyword evidence="3 7" id="KW-0472">Membrane</keyword>
<keyword evidence="7" id="KW-0812">Transmembrane</keyword>
<feature type="transmembrane region" description="Helical" evidence="7">
    <location>
        <begin position="322"/>
        <end position="344"/>
    </location>
</feature>
<accession>A0A920CM21</accession>
<dbReference type="SMART" id="SM00283">
    <property type="entry name" value="MA"/>
    <property type="match status" value="1"/>
</dbReference>
<dbReference type="CDD" id="cd06225">
    <property type="entry name" value="HAMP"/>
    <property type="match status" value="1"/>
</dbReference>
<keyword evidence="11" id="KW-1185">Reference proteome</keyword>
<evidence type="ECO:0000259" key="9">
    <source>
        <dbReference type="PROSITE" id="PS50885"/>
    </source>
</evidence>
<dbReference type="PANTHER" id="PTHR32089:SF112">
    <property type="entry name" value="LYSOZYME-LIKE PROTEIN-RELATED"/>
    <property type="match status" value="1"/>
</dbReference>
<name>A0A920CM21_9BACL</name>
<dbReference type="InterPro" id="IPR004089">
    <property type="entry name" value="MCPsignal_dom"/>
</dbReference>
<feature type="domain" description="Methyl-accepting transducer" evidence="8">
    <location>
        <begin position="413"/>
        <end position="649"/>
    </location>
</feature>
<evidence type="ECO:0000313" key="11">
    <source>
        <dbReference type="Proteomes" id="UP000678895"/>
    </source>
</evidence>